<dbReference type="Proteomes" id="UP000192578">
    <property type="component" value="Unassembled WGS sequence"/>
</dbReference>
<sequence length="94" mass="9917">MDAPSNGWEPIDPGMATSAAARNASQKPAKTKRHHRPSVPAEQPYSGASFPLTGGPPPQAYGQPIHPNPAAMPYGQPPAGYGLRKINTVSEFEL</sequence>
<dbReference type="AlphaFoldDB" id="A0A9X6RKI9"/>
<accession>A0A9X6RKI9</accession>
<evidence type="ECO:0000256" key="1">
    <source>
        <dbReference type="SAM" id="MobiDB-lite"/>
    </source>
</evidence>
<keyword evidence="3" id="KW-1185">Reference proteome</keyword>
<evidence type="ECO:0000313" key="2">
    <source>
        <dbReference type="EMBL" id="OWA51273.1"/>
    </source>
</evidence>
<organism evidence="2 3">
    <name type="scientific">Hypsibius exemplaris</name>
    <name type="common">Freshwater tardigrade</name>
    <dbReference type="NCBI Taxonomy" id="2072580"/>
    <lineage>
        <taxon>Eukaryota</taxon>
        <taxon>Metazoa</taxon>
        <taxon>Ecdysozoa</taxon>
        <taxon>Tardigrada</taxon>
        <taxon>Eutardigrada</taxon>
        <taxon>Parachela</taxon>
        <taxon>Hypsibioidea</taxon>
        <taxon>Hypsibiidae</taxon>
        <taxon>Hypsibius</taxon>
    </lineage>
</organism>
<name>A0A9X6RKI9_HYPEX</name>
<feature type="region of interest" description="Disordered" evidence="1">
    <location>
        <begin position="1"/>
        <end position="73"/>
    </location>
</feature>
<gene>
    <name evidence="2" type="ORF">BV898_15765</name>
</gene>
<evidence type="ECO:0000313" key="3">
    <source>
        <dbReference type="Proteomes" id="UP000192578"/>
    </source>
</evidence>
<dbReference type="EMBL" id="MTYJ01000220">
    <property type="protein sequence ID" value="OWA51273.1"/>
    <property type="molecule type" value="Genomic_DNA"/>
</dbReference>
<proteinExistence type="predicted"/>
<comment type="caution">
    <text evidence="2">The sequence shown here is derived from an EMBL/GenBank/DDBJ whole genome shotgun (WGS) entry which is preliminary data.</text>
</comment>
<protein>
    <submittedName>
        <fullName evidence="2">Uncharacterized protein</fullName>
    </submittedName>
</protein>
<reference evidence="3" key="1">
    <citation type="submission" date="2017-01" db="EMBL/GenBank/DDBJ databases">
        <title>Comparative genomics of anhydrobiosis in the tardigrade Hypsibius dujardini.</title>
        <authorList>
            <person name="Yoshida Y."/>
            <person name="Koutsovoulos G."/>
            <person name="Laetsch D."/>
            <person name="Stevens L."/>
            <person name="Kumar S."/>
            <person name="Horikawa D."/>
            <person name="Ishino K."/>
            <person name="Komine S."/>
            <person name="Tomita M."/>
            <person name="Blaxter M."/>
            <person name="Arakawa K."/>
        </authorList>
    </citation>
    <scope>NUCLEOTIDE SEQUENCE [LARGE SCALE GENOMIC DNA]</scope>
    <source>
        <strain evidence="3">Z151</strain>
    </source>
</reference>